<dbReference type="Gene3D" id="3.40.50.12370">
    <property type="match status" value="1"/>
</dbReference>
<organism evidence="3 4">
    <name type="scientific">Acidiphilium iwatense</name>
    <dbReference type="NCBI Taxonomy" id="768198"/>
    <lineage>
        <taxon>Bacteria</taxon>
        <taxon>Pseudomonadati</taxon>
        <taxon>Pseudomonadota</taxon>
        <taxon>Alphaproteobacteria</taxon>
        <taxon>Acetobacterales</taxon>
        <taxon>Acidocellaceae</taxon>
        <taxon>Acidiphilium</taxon>
    </lineage>
</organism>
<dbReference type="RefSeq" id="WP_235702453.1">
    <property type="nucleotide sequence ID" value="NZ_JAKGBZ010000001.1"/>
</dbReference>
<dbReference type="PANTHER" id="PTHR46268:SF15">
    <property type="entry name" value="UNIVERSAL STRESS PROTEIN HP_0031"/>
    <property type="match status" value="1"/>
</dbReference>
<evidence type="ECO:0000259" key="2">
    <source>
        <dbReference type="Pfam" id="PF00582"/>
    </source>
</evidence>
<protein>
    <submittedName>
        <fullName evidence="3">Universal stress protein</fullName>
    </submittedName>
</protein>
<evidence type="ECO:0000313" key="4">
    <source>
        <dbReference type="Proteomes" id="UP001521209"/>
    </source>
</evidence>
<gene>
    <name evidence="3" type="ORF">L2A60_00760</name>
</gene>
<reference evidence="3 4" key="1">
    <citation type="submission" date="2022-01" db="EMBL/GenBank/DDBJ databases">
        <authorList>
            <person name="Won M."/>
            <person name="Kim S.-J."/>
            <person name="Kwon S.-W."/>
        </authorList>
    </citation>
    <scope>NUCLEOTIDE SEQUENCE [LARGE SCALE GENOMIC DNA]</scope>
    <source>
        <strain evidence="3 4">KCTC 23505</strain>
    </source>
</reference>
<dbReference type="InterPro" id="IPR006016">
    <property type="entry name" value="UspA"/>
</dbReference>
<evidence type="ECO:0000256" key="1">
    <source>
        <dbReference type="ARBA" id="ARBA00008791"/>
    </source>
</evidence>
<feature type="domain" description="UspA" evidence="2">
    <location>
        <begin position="221"/>
        <end position="275"/>
    </location>
</feature>
<comment type="similarity">
    <text evidence="1">Belongs to the universal stress protein A family.</text>
</comment>
<dbReference type="EMBL" id="JAKGBZ010000001">
    <property type="protein sequence ID" value="MCF3945216.1"/>
    <property type="molecule type" value="Genomic_DNA"/>
</dbReference>
<dbReference type="Pfam" id="PF00582">
    <property type="entry name" value="Usp"/>
    <property type="match status" value="1"/>
</dbReference>
<sequence>MPETILVLLRHSEEANSLLGAAARLAEIMGGARVNAVAVCETIQIAPSPAATLVGRSEALLDAREEERERVLVLRGLCDGWNASTGRRAAEVHWFEAEGGTEDIVAQWGRRADVIVTGRPSPGDWLGHQAFKAALLGTGRPILMVPPGPATSETGAAFGRCIAIAWRDDKQALRAVLPALRWLAGAEEVHVLVGVSDTAHALGVPSVLLEHGLRASLHVLALRPGPLGQRLLDLAHNLSADLLVMGAYAHSPLRELVFGGVTRHMLACADLPVLMRH</sequence>
<dbReference type="Proteomes" id="UP001521209">
    <property type="component" value="Unassembled WGS sequence"/>
</dbReference>
<keyword evidence="4" id="KW-1185">Reference proteome</keyword>
<comment type="caution">
    <text evidence="3">The sequence shown here is derived from an EMBL/GenBank/DDBJ whole genome shotgun (WGS) entry which is preliminary data.</text>
</comment>
<name>A0ABS9DR34_9PROT</name>
<dbReference type="SUPFAM" id="SSF52402">
    <property type="entry name" value="Adenine nucleotide alpha hydrolases-like"/>
    <property type="match status" value="2"/>
</dbReference>
<dbReference type="CDD" id="cd00293">
    <property type="entry name" value="USP-like"/>
    <property type="match status" value="1"/>
</dbReference>
<accession>A0ABS9DR34</accession>
<dbReference type="PANTHER" id="PTHR46268">
    <property type="entry name" value="STRESS RESPONSE PROTEIN NHAX"/>
    <property type="match status" value="1"/>
</dbReference>
<proteinExistence type="inferred from homology"/>
<evidence type="ECO:0000313" key="3">
    <source>
        <dbReference type="EMBL" id="MCF3945216.1"/>
    </source>
</evidence>